<dbReference type="EMBL" id="CCND01000017">
    <property type="protein sequence ID" value="CDX58783.1"/>
    <property type="molecule type" value="Genomic_DNA"/>
</dbReference>
<proteinExistence type="predicted"/>
<name>A0A0K2W1D6_MESPL</name>
<reference evidence="2" key="1">
    <citation type="submission" date="2014-08" db="EMBL/GenBank/DDBJ databases">
        <authorList>
            <person name="Edwards T."/>
        </authorList>
    </citation>
    <scope>NUCLEOTIDE SEQUENCE [LARGE SCALE GENOMIC DNA]</scope>
</reference>
<evidence type="ECO:0000313" key="1">
    <source>
        <dbReference type="EMBL" id="CDX58783.1"/>
    </source>
</evidence>
<dbReference type="Proteomes" id="UP000182888">
    <property type="component" value="Unassembled WGS sequence"/>
</dbReference>
<protein>
    <submittedName>
        <fullName evidence="1">Uncharacterized protein</fullName>
    </submittedName>
</protein>
<gene>
    <name evidence="1" type="ORF">MPL1032_240256</name>
</gene>
<sequence length="157" mass="16589">MNIPLSRLIEGIIATMRSDVIPHVGDAYARGQAVGVIDLLNNIAPRVEWAQAPLASAVSQKADLLRNVAGVIPETAVDAVGNDATTAEVLLARKAELDAALGDVLAQAWPRRHEEESGRAIAAIKAHLHAEADAELKKTRKPLFAEIAGGKDGAKHD</sequence>
<evidence type="ECO:0000313" key="2">
    <source>
        <dbReference type="Proteomes" id="UP000182888"/>
    </source>
</evidence>
<accession>A0A0K2W1D6</accession>
<organism evidence="1 2">
    <name type="scientific">Mesorhizobium plurifarium</name>
    <dbReference type="NCBI Taxonomy" id="69974"/>
    <lineage>
        <taxon>Bacteria</taxon>
        <taxon>Pseudomonadati</taxon>
        <taxon>Pseudomonadota</taxon>
        <taxon>Alphaproteobacteria</taxon>
        <taxon>Hyphomicrobiales</taxon>
        <taxon>Phyllobacteriaceae</taxon>
        <taxon>Mesorhizobium</taxon>
    </lineage>
</organism>
<dbReference type="AlphaFoldDB" id="A0A0K2W1D6"/>